<evidence type="ECO:0000313" key="1">
    <source>
        <dbReference type="EMBL" id="MEV5508013.1"/>
    </source>
</evidence>
<organism evidence="1 2">
    <name type="scientific">Streptomyces orinoci</name>
    <name type="common">Streptoverticillium orinoci</name>
    <dbReference type="NCBI Taxonomy" id="67339"/>
    <lineage>
        <taxon>Bacteria</taxon>
        <taxon>Bacillati</taxon>
        <taxon>Actinomycetota</taxon>
        <taxon>Actinomycetes</taxon>
        <taxon>Kitasatosporales</taxon>
        <taxon>Streptomycetaceae</taxon>
        <taxon>Streptomyces</taxon>
    </lineage>
</organism>
<proteinExistence type="predicted"/>
<reference evidence="1 2" key="1">
    <citation type="submission" date="2024-06" db="EMBL/GenBank/DDBJ databases">
        <title>The Natural Products Discovery Center: Release of the First 8490 Sequenced Strains for Exploring Actinobacteria Biosynthetic Diversity.</title>
        <authorList>
            <person name="Kalkreuter E."/>
            <person name="Kautsar S.A."/>
            <person name="Yang D."/>
            <person name="Bader C.D."/>
            <person name="Teijaro C.N."/>
            <person name="Fluegel L."/>
            <person name="Davis C.M."/>
            <person name="Simpson J.R."/>
            <person name="Lauterbach L."/>
            <person name="Steele A.D."/>
            <person name="Gui C."/>
            <person name="Meng S."/>
            <person name="Li G."/>
            <person name="Viehrig K."/>
            <person name="Ye F."/>
            <person name="Su P."/>
            <person name="Kiefer A.F."/>
            <person name="Nichols A."/>
            <person name="Cepeda A.J."/>
            <person name="Yan W."/>
            <person name="Fan B."/>
            <person name="Jiang Y."/>
            <person name="Adhikari A."/>
            <person name="Zheng C.-J."/>
            <person name="Schuster L."/>
            <person name="Cowan T.M."/>
            <person name="Smanski M.J."/>
            <person name="Chevrette M.G."/>
            <person name="De Carvalho L.P.S."/>
            <person name="Shen B."/>
        </authorList>
    </citation>
    <scope>NUCLEOTIDE SEQUENCE [LARGE SCALE GENOMIC DNA]</scope>
    <source>
        <strain evidence="1 2">NPDC052347</strain>
    </source>
</reference>
<comment type="caution">
    <text evidence="1">The sequence shown here is derived from an EMBL/GenBank/DDBJ whole genome shotgun (WGS) entry which is preliminary data.</text>
</comment>
<dbReference type="Proteomes" id="UP001552594">
    <property type="component" value="Unassembled WGS sequence"/>
</dbReference>
<evidence type="ECO:0000313" key="2">
    <source>
        <dbReference type="Proteomes" id="UP001552594"/>
    </source>
</evidence>
<accession>A0ABV3JYQ7</accession>
<dbReference type="EMBL" id="JBFAUK010000011">
    <property type="protein sequence ID" value="MEV5508013.1"/>
    <property type="molecule type" value="Genomic_DNA"/>
</dbReference>
<dbReference type="InterPro" id="IPR036188">
    <property type="entry name" value="FAD/NAD-bd_sf"/>
</dbReference>
<dbReference type="Gene3D" id="3.50.50.60">
    <property type="entry name" value="FAD/NAD(P)-binding domain"/>
    <property type="match status" value="1"/>
</dbReference>
<gene>
    <name evidence="1" type="ORF">AB0L16_16270</name>
</gene>
<dbReference type="PANTHER" id="PTHR43422">
    <property type="entry name" value="THIAMINE THIAZOLE SYNTHASE"/>
    <property type="match status" value="1"/>
</dbReference>
<name>A0ABV3JYQ7_STRON</name>
<keyword evidence="2" id="KW-1185">Reference proteome</keyword>
<dbReference type="SUPFAM" id="SSF51905">
    <property type="entry name" value="FAD/NAD(P)-binding domain"/>
    <property type="match status" value="1"/>
</dbReference>
<protein>
    <submittedName>
        <fullName evidence="1">FAD-dependent oxidoreductase</fullName>
    </submittedName>
</protein>
<dbReference type="Pfam" id="PF12831">
    <property type="entry name" value="FAD_oxidored"/>
    <property type="match status" value="1"/>
</dbReference>
<dbReference type="PANTHER" id="PTHR43422:SF3">
    <property type="entry name" value="THIAMINE THIAZOLE SYNTHASE"/>
    <property type="match status" value="1"/>
</dbReference>
<sequence>MVEPQPFVNDRDLAGSGQRRAVVIGGSLAGLLAARVLADHADSVTIVERDRFPQGPRSRAGVPQDRHTHVMLESGQQALETLLPGICAEMSEEGSPRVGLPNDLVAWQSGRWNRRTAATSHILTGTRPLTEWVVRRRVLADARIKVLEHTEVMGLLGNAARVRGVRIRERGPDAARRDGVALDAELVVDASGRASHAPDWLAALGAEPPRQETLETGLAYATRLYRRQPGAPEFPYGGIHFLPNPGQQRTGLLLPAEDGLWTVLLAGLRGSEPPTDEAGFEDFAGLLPHPVLRDWLRTAEPASPVHGFRNTANIRRRYDLPGRRPAGFLATGEALCSFNPTYGQGMSVAALSALALRDALNGQGGTPTTLRVQRALSGAARQAWEIATGADRKMPGARGSATRSTLLDRPADWYLGRVQRRSCGDPRVGAAFRKVLALSAPTTSLFAPAIARAVLFGPEPPAPAEPPARLE</sequence>